<dbReference type="PANTHER" id="PTHR43133">
    <property type="entry name" value="RNA POLYMERASE ECF-TYPE SIGMA FACTO"/>
    <property type="match status" value="1"/>
</dbReference>
<accession>A0A8J2XMW0</accession>
<evidence type="ECO:0000256" key="3">
    <source>
        <dbReference type="ARBA" id="ARBA00023082"/>
    </source>
</evidence>
<dbReference type="GO" id="GO:0003677">
    <property type="term" value="F:DNA binding"/>
    <property type="evidence" value="ECO:0007669"/>
    <property type="project" value="UniProtKB-KW"/>
</dbReference>
<proteinExistence type="inferred from homology"/>
<dbReference type="EMBL" id="BMDX01000001">
    <property type="protein sequence ID" value="GGA63566.1"/>
    <property type="molecule type" value="Genomic_DNA"/>
</dbReference>
<dbReference type="InterPro" id="IPR007627">
    <property type="entry name" value="RNA_pol_sigma70_r2"/>
</dbReference>
<comment type="similarity">
    <text evidence="1 6">Belongs to the sigma-70 factor family. ECF subfamily.</text>
</comment>
<name>A0A8J2XMW0_9GAMM</name>
<sequence>MSTAQSSVCGYTASTSPLVSGQMKPQPEAKVKPAENDGERWKAALCQIAENKCRKHYAALFNHFAPRLKMFAIRLCDGNEALALELVQDTMMTVWQKAHLYNAGKGAASTWIYTIARNLRYDQLRKASSKADVISAEDLWPVLEAEADEGRSQPDHLVLQLQLEKYYDALSPAQMEVIRKVYLEDKPQQQVADELNIPLGTVKSRIRLAVQKLQEKIEANDHD</sequence>
<keyword evidence="5 6" id="KW-0804">Transcription</keyword>
<dbReference type="InterPro" id="IPR039425">
    <property type="entry name" value="RNA_pol_sigma-70-like"/>
</dbReference>
<dbReference type="Pfam" id="PF04545">
    <property type="entry name" value="Sigma70_r4"/>
    <property type="match status" value="1"/>
</dbReference>
<dbReference type="AlphaFoldDB" id="A0A8J2XMW0"/>
<evidence type="ECO:0000256" key="2">
    <source>
        <dbReference type="ARBA" id="ARBA00023015"/>
    </source>
</evidence>
<keyword evidence="10" id="KW-1185">Reference proteome</keyword>
<comment type="caution">
    <text evidence="9">The sequence shown here is derived from an EMBL/GenBank/DDBJ whole genome shotgun (WGS) entry which is preliminary data.</text>
</comment>
<dbReference type="Proteomes" id="UP000619743">
    <property type="component" value="Unassembled WGS sequence"/>
</dbReference>
<gene>
    <name evidence="9" type="ORF">GCM10011369_01100</name>
</gene>
<dbReference type="GO" id="GO:0006352">
    <property type="term" value="P:DNA-templated transcription initiation"/>
    <property type="evidence" value="ECO:0007669"/>
    <property type="project" value="InterPro"/>
</dbReference>
<feature type="domain" description="RNA polymerase sigma-70 region 4" evidence="8">
    <location>
        <begin position="168"/>
        <end position="215"/>
    </location>
</feature>
<dbReference type="PROSITE" id="PS01063">
    <property type="entry name" value="SIGMA70_ECF"/>
    <property type="match status" value="1"/>
</dbReference>
<dbReference type="SUPFAM" id="SSF88946">
    <property type="entry name" value="Sigma2 domain of RNA polymerase sigma factors"/>
    <property type="match status" value="1"/>
</dbReference>
<evidence type="ECO:0000256" key="5">
    <source>
        <dbReference type="ARBA" id="ARBA00023163"/>
    </source>
</evidence>
<dbReference type="CDD" id="cd06171">
    <property type="entry name" value="Sigma70_r4"/>
    <property type="match status" value="1"/>
</dbReference>
<evidence type="ECO:0000259" key="7">
    <source>
        <dbReference type="Pfam" id="PF04542"/>
    </source>
</evidence>
<evidence type="ECO:0000256" key="4">
    <source>
        <dbReference type="ARBA" id="ARBA00023125"/>
    </source>
</evidence>
<dbReference type="RefSeq" id="WP_229744588.1">
    <property type="nucleotide sequence ID" value="NZ_BMDX01000001.1"/>
</dbReference>
<organism evidence="9 10">
    <name type="scientific">Neiella marina</name>
    <dbReference type="NCBI Taxonomy" id="508461"/>
    <lineage>
        <taxon>Bacteria</taxon>
        <taxon>Pseudomonadati</taxon>
        <taxon>Pseudomonadota</taxon>
        <taxon>Gammaproteobacteria</taxon>
        <taxon>Alteromonadales</taxon>
        <taxon>Echinimonadaceae</taxon>
        <taxon>Neiella</taxon>
    </lineage>
</organism>
<evidence type="ECO:0000313" key="9">
    <source>
        <dbReference type="EMBL" id="GGA63566.1"/>
    </source>
</evidence>
<dbReference type="GO" id="GO:0016987">
    <property type="term" value="F:sigma factor activity"/>
    <property type="evidence" value="ECO:0007669"/>
    <property type="project" value="UniProtKB-KW"/>
</dbReference>
<dbReference type="NCBIfam" id="TIGR02937">
    <property type="entry name" value="sigma70-ECF"/>
    <property type="match status" value="1"/>
</dbReference>
<dbReference type="InterPro" id="IPR000838">
    <property type="entry name" value="RNA_pol_sigma70_ECF_CS"/>
</dbReference>
<dbReference type="InterPro" id="IPR013325">
    <property type="entry name" value="RNA_pol_sigma_r2"/>
</dbReference>
<dbReference type="InterPro" id="IPR014284">
    <property type="entry name" value="RNA_pol_sigma-70_dom"/>
</dbReference>
<feature type="domain" description="RNA polymerase sigma-70 region 2" evidence="7">
    <location>
        <begin position="60"/>
        <end position="128"/>
    </location>
</feature>
<dbReference type="SUPFAM" id="SSF88659">
    <property type="entry name" value="Sigma3 and sigma4 domains of RNA polymerase sigma factors"/>
    <property type="match status" value="1"/>
</dbReference>
<dbReference type="InterPro" id="IPR013324">
    <property type="entry name" value="RNA_pol_sigma_r3/r4-like"/>
</dbReference>
<reference evidence="10" key="1">
    <citation type="journal article" date="2019" name="Int. J. Syst. Evol. Microbiol.">
        <title>The Global Catalogue of Microorganisms (GCM) 10K type strain sequencing project: providing services to taxonomists for standard genome sequencing and annotation.</title>
        <authorList>
            <consortium name="The Broad Institute Genomics Platform"/>
            <consortium name="The Broad Institute Genome Sequencing Center for Infectious Disease"/>
            <person name="Wu L."/>
            <person name="Ma J."/>
        </authorList>
    </citation>
    <scope>NUCLEOTIDE SEQUENCE [LARGE SCALE GENOMIC DNA]</scope>
    <source>
        <strain evidence="10">CGMCC 1.10130</strain>
    </source>
</reference>
<dbReference type="Pfam" id="PF04542">
    <property type="entry name" value="Sigma70_r2"/>
    <property type="match status" value="1"/>
</dbReference>
<keyword evidence="2 6" id="KW-0805">Transcription regulation</keyword>
<evidence type="ECO:0000313" key="10">
    <source>
        <dbReference type="Proteomes" id="UP000619743"/>
    </source>
</evidence>
<dbReference type="InterPro" id="IPR007630">
    <property type="entry name" value="RNA_pol_sigma70_r4"/>
</dbReference>
<evidence type="ECO:0000256" key="1">
    <source>
        <dbReference type="ARBA" id="ARBA00010641"/>
    </source>
</evidence>
<keyword evidence="3 6" id="KW-0731">Sigma factor</keyword>
<evidence type="ECO:0000256" key="6">
    <source>
        <dbReference type="RuleBase" id="RU000716"/>
    </source>
</evidence>
<dbReference type="Gene3D" id="1.10.1740.10">
    <property type="match status" value="1"/>
</dbReference>
<keyword evidence="4 6" id="KW-0238">DNA-binding</keyword>
<dbReference type="PANTHER" id="PTHR43133:SF62">
    <property type="entry name" value="RNA POLYMERASE SIGMA FACTOR SIGZ"/>
    <property type="match status" value="1"/>
</dbReference>
<protein>
    <recommendedName>
        <fullName evidence="6">RNA polymerase sigma factor</fullName>
    </recommendedName>
</protein>
<dbReference type="InterPro" id="IPR036388">
    <property type="entry name" value="WH-like_DNA-bd_sf"/>
</dbReference>
<evidence type="ECO:0000259" key="8">
    <source>
        <dbReference type="Pfam" id="PF04545"/>
    </source>
</evidence>
<dbReference type="Gene3D" id="1.10.10.10">
    <property type="entry name" value="Winged helix-like DNA-binding domain superfamily/Winged helix DNA-binding domain"/>
    <property type="match status" value="1"/>
</dbReference>